<dbReference type="SUPFAM" id="SSF48726">
    <property type="entry name" value="Immunoglobulin"/>
    <property type="match status" value="3"/>
</dbReference>
<dbReference type="CTD" id="253012"/>
<protein>
    <submittedName>
        <fullName evidence="15">HEPACAM family member 2</fullName>
    </submittedName>
</protein>
<evidence type="ECO:0000256" key="13">
    <source>
        <dbReference type="SAM" id="SignalP"/>
    </source>
</evidence>
<keyword evidence="3 12" id="KW-0812">Transmembrane</keyword>
<evidence type="ECO:0000256" key="12">
    <source>
        <dbReference type="SAM" id="Phobius"/>
    </source>
</evidence>
<evidence type="ECO:0000256" key="1">
    <source>
        <dbReference type="ARBA" id="ARBA00004496"/>
    </source>
</evidence>
<dbReference type="GeneID" id="108922079"/>
<keyword evidence="2" id="KW-0963">Cytoplasm</keyword>
<dbReference type="InterPro" id="IPR003599">
    <property type="entry name" value="Ig_sub"/>
</dbReference>
<evidence type="ECO:0000256" key="5">
    <source>
        <dbReference type="ARBA" id="ARBA00022989"/>
    </source>
</evidence>
<evidence type="ECO:0000313" key="15">
    <source>
        <dbReference type="Ensembl" id="ENSSFOP00015018412.1"/>
    </source>
</evidence>
<evidence type="ECO:0000256" key="11">
    <source>
        <dbReference type="ARBA" id="ARBA00046288"/>
    </source>
</evidence>
<dbReference type="Ensembl" id="ENSSFOT00015018624.2">
    <property type="protein sequence ID" value="ENSSFOP00015018412.1"/>
    <property type="gene ID" value="ENSSFOG00015025189.1"/>
</dbReference>
<dbReference type="PANTHER" id="PTHR44888">
    <property type="entry name" value="HEPACAM FAMILY MEMBER 2-RELATED"/>
    <property type="match status" value="1"/>
</dbReference>
<dbReference type="InterPro" id="IPR052280">
    <property type="entry name" value="HEPACAM_domain"/>
</dbReference>
<evidence type="ECO:0000256" key="6">
    <source>
        <dbReference type="ARBA" id="ARBA00023136"/>
    </source>
</evidence>
<dbReference type="InterPro" id="IPR003598">
    <property type="entry name" value="Ig_sub2"/>
</dbReference>
<gene>
    <name evidence="15" type="primary">hepacam2</name>
</gene>
<keyword evidence="10" id="KW-0393">Immunoglobulin domain</keyword>
<dbReference type="InterPro" id="IPR036179">
    <property type="entry name" value="Ig-like_dom_sf"/>
</dbReference>
<dbReference type="Proteomes" id="UP000694397">
    <property type="component" value="Chromosome 23"/>
</dbReference>
<proteinExistence type="predicted"/>
<keyword evidence="7" id="KW-1015">Disulfide bond</keyword>
<keyword evidence="5 12" id="KW-1133">Transmembrane helix</keyword>
<evidence type="ECO:0000256" key="7">
    <source>
        <dbReference type="ARBA" id="ARBA00023157"/>
    </source>
</evidence>
<keyword evidence="4 13" id="KW-0732">Signal</keyword>
<dbReference type="InterPro" id="IPR007110">
    <property type="entry name" value="Ig-like_dom"/>
</dbReference>
<dbReference type="SMART" id="SM00409">
    <property type="entry name" value="IG"/>
    <property type="match status" value="3"/>
</dbReference>
<feature type="signal peptide" evidence="13">
    <location>
        <begin position="1"/>
        <end position="22"/>
    </location>
</feature>
<dbReference type="InterPro" id="IPR013783">
    <property type="entry name" value="Ig-like_fold"/>
</dbReference>
<evidence type="ECO:0000256" key="4">
    <source>
        <dbReference type="ARBA" id="ARBA00022729"/>
    </source>
</evidence>
<evidence type="ECO:0000256" key="8">
    <source>
        <dbReference type="ARBA" id="ARBA00023180"/>
    </source>
</evidence>
<evidence type="ECO:0000256" key="10">
    <source>
        <dbReference type="ARBA" id="ARBA00023319"/>
    </source>
</evidence>
<dbReference type="GO" id="GO:0005737">
    <property type="term" value="C:cytoplasm"/>
    <property type="evidence" value="ECO:0007669"/>
    <property type="project" value="UniProtKB-SubCell"/>
</dbReference>
<dbReference type="SMART" id="SM00408">
    <property type="entry name" value="IGc2"/>
    <property type="match status" value="2"/>
</dbReference>
<evidence type="ECO:0000256" key="2">
    <source>
        <dbReference type="ARBA" id="ARBA00022490"/>
    </source>
</evidence>
<dbReference type="GO" id="GO:0012505">
    <property type="term" value="C:endomembrane system"/>
    <property type="evidence" value="ECO:0007669"/>
    <property type="project" value="UniProtKB-SubCell"/>
</dbReference>
<keyword evidence="6 12" id="KW-0472">Membrane</keyword>
<sequence>MEPARSAFVPLLLCSVVSAVSGVRSALVSIPSVVHGTCGERLLLPVEYHFDVWPKDLQGTWYFQGDSSDMVMLVTFSSHTLIMNMVYNGSVSIHPPNASLLINRLDETAEGWYRLDLNFRFPGVDSPVLEKKVVHVFAHVPVSVPVIEMSPGSEVVEDKDNVTLRCSVKTGSRAQYLWLKDGVVVGAGERRTLSRDNGTLAISPATKEDIGEYVCVARNFIGRERSRPLPLRVFYGPYNLEVSSQQGLKTGEVFMVDPGEPVLFECWADSDPPNSCVWISKSSNSSRVITGSRFEVMSNRLAHKEDFVCRAFNNVTQKQDETQFTLVVASLGTGKKQEFLQAGSSVSHLAAITVSSLVIIGCMLLVIFRKRSCCPHRAVMMNIYNRPLTEPKRTHLSGHEDATEDFGIYEFVTIPGKSDSTQASSRSLAGLNSVQDLHTTIYDVIRHIPETPTQGLLK</sequence>
<feature type="domain" description="Ig-like" evidence="14">
    <location>
        <begin position="145"/>
        <end position="230"/>
    </location>
</feature>
<keyword evidence="9" id="KW-0131">Cell cycle</keyword>
<comment type="subcellular location">
    <subcellularLocation>
        <location evidence="1">Cytoplasm</location>
    </subcellularLocation>
    <subcellularLocation>
        <location evidence="11">Endomembrane system</location>
        <topology evidence="11">Single-pass type I membrane protein</topology>
    </subcellularLocation>
</comment>
<organism evidence="15 16">
    <name type="scientific">Scleropages formosus</name>
    <name type="common">Asian bonytongue</name>
    <name type="synonym">Osteoglossum formosum</name>
    <dbReference type="NCBI Taxonomy" id="113540"/>
    <lineage>
        <taxon>Eukaryota</taxon>
        <taxon>Metazoa</taxon>
        <taxon>Chordata</taxon>
        <taxon>Craniata</taxon>
        <taxon>Vertebrata</taxon>
        <taxon>Euteleostomi</taxon>
        <taxon>Actinopterygii</taxon>
        <taxon>Neopterygii</taxon>
        <taxon>Teleostei</taxon>
        <taxon>Osteoglossocephala</taxon>
        <taxon>Osteoglossomorpha</taxon>
        <taxon>Osteoglossiformes</taxon>
        <taxon>Osteoglossidae</taxon>
        <taxon>Scleropages</taxon>
    </lineage>
</organism>
<keyword evidence="16" id="KW-1185">Reference proteome</keyword>
<name>A0A8C9RK92_SCLFO</name>
<evidence type="ECO:0000313" key="16">
    <source>
        <dbReference type="Proteomes" id="UP000694397"/>
    </source>
</evidence>
<dbReference type="Pfam" id="PF13927">
    <property type="entry name" value="Ig_3"/>
    <property type="match status" value="1"/>
</dbReference>
<dbReference type="PROSITE" id="PS50835">
    <property type="entry name" value="IG_LIKE"/>
    <property type="match status" value="2"/>
</dbReference>
<reference evidence="15" key="3">
    <citation type="submission" date="2025-09" db="UniProtKB">
        <authorList>
            <consortium name="Ensembl"/>
        </authorList>
    </citation>
    <scope>IDENTIFICATION</scope>
</reference>
<dbReference type="Gene3D" id="2.60.40.10">
    <property type="entry name" value="Immunoglobulins"/>
    <property type="match status" value="3"/>
</dbReference>
<dbReference type="OrthoDB" id="9872799at2759"/>
<dbReference type="KEGG" id="sfm:108922079"/>
<accession>A0A8C9RK92</accession>
<keyword evidence="8" id="KW-0325">Glycoprotein</keyword>
<reference evidence="15 16" key="1">
    <citation type="submission" date="2019-04" db="EMBL/GenBank/DDBJ databases">
        <authorList>
            <consortium name="Wellcome Sanger Institute Data Sharing"/>
        </authorList>
    </citation>
    <scope>NUCLEOTIDE SEQUENCE [LARGE SCALE GENOMIC DNA]</scope>
</reference>
<evidence type="ECO:0000259" key="14">
    <source>
        <dbReference type="PROSITE" id="PS50835"/>
    </source>
</evidence>
<feature type="transmembrane region" description="Helical" evidence="12">
    <location>
        <begin position="346"/>
        <end position="368"/>
    </location>
</feature>
<dbReference type="AlphaFoldDB" id="A0A8C9RK92"/>
<dbReference type="GeneTree" id="ENSGT01130000278319"/>
<feature type="domain" description="Ig-like" evidence="14">
    <location>
        <begin position="237"/>
        <end position="325"/>
    </location>
</feature>
<dbReference type="PANTHER" id="PTHR44888:SF1">
    <property type="entry name" value="HEPACAM FAMILY MEMBER 2"/>
    <property type="match status" value="1"/>
</dbReference>
<dbReference type="RefSeq" id="XP_018587485.1">
    <property type="nucleotide sequence ID" value="XM_018731969.1"/>
</dbReference>
<evidence type="ECO:0000256" key="3">
    <source>
        <dbReference type="ARBA" id="ARBA00022692"/>
    </source>
</evidence>
<feature type="chain" id="PRO_5034583378" evidence="13">
    <location>
        <begin position="23"/>
        <end position="458"/>
    </location>
</feature>
<evidence type="ECO:0000256" key="9">
    <source>
        <dbReference type="ARBA" id="ARBA00023306"/>
    </source>
</evidence>
<reference evidence="15" key="2">
    <citation type="submission" date="2025-08" db="UniProtKB">
        <authorList>
            <consortium name="Ensembl"/>
        </authorList>
    </citation>
    <scope>IDENTIFICATION</scope>
</reference>